<dbReference type="Proteomes" id="UP000494363">
    <property type="component" value="Unassembled WGS sequence"/>
</dbReference>
<protein>
    <submittedName>
        <fullName evidence="2">Uncharacterized protein</fullName>
    </submittedName>
</protein>
<dbReference type="EMBL" id="CADIKH010000042">
    <property type="protein sequence ID" value="CAB3769679.1"/>
    <property type="molecule type" value="Genomic_DNA"/>
</dbReference>
<proteinExistence type="predicted"/>
<evidence type="ECO:0000256" key="1">
    <source>
        <dbReference type="SAM" id="MobiDB-lite"/>
    </source>
</evidence>
<keyword evidence="3" id="KW-1185">Reference proteome</keyword>
<dbReference type="AlphaFoldDB" id="A0A6J5ESY8"/>
<feature type="region of interest" description="Disordered" evidence="1">
    <location>
        <begin position="292"/>
        <end position="335"/>
    </location>
</feature>
<accession>A0A6J5ESY8</accession>
<reference evidence="2 3" key="1">
    <citation type="submission" date="2020-04" db="EMBL/GenBank/DDBJ databases">
        <authorList>
            <person name="De Canck E."/>
        </authorList>
    </citation>
    <scope>NUCLEOTIDE SEQUENCE [LARGE SCALE GENOMIC DNA]</scope>
    <source>
        <strain evidence="2 3">LMG 29542</strain>
    </source>
</reference>
<sequence>MMPRGVPRSVPVLQRGQYRLGLSRGGVAVLRADGVRGPRAGRGASLGAGLAGLGAGGARRIGKRAGASVALPAAEAAVEAVLREPAPAFIERTLPDILSGTAPDVLAALIGDALDEAGGGTLPIHATLGDELVRYFIVTPPANGTRMQDLHTAATVRFQMLYGEPASAWQLVADWQAAAPFLACAVPQRLHQALHLAARARRNCLVSTVPNFVGAWNRWHRRVAADAWLATLHDGALTLGIVDGRARRPRLAAVRTLTLPDDAPPLAWLHEQLARAALLDNVPAPHVLHVHGSLPNGWQAHQPGSDKRTDRRAAKRTGKRANDSLNDGVNDGAQPHGIEVRACVTRVASCTASSGATLSPAAQLAWGGLAR</sequence>
<gene>
    <name evidence="2" type="ORF">LMG29542_06176</name>
</gene>
<name>A0A6J5ESY8_9BURK</name>
<organism evidence="2 3">
    <name type="scientific">Paraburkholderia humisilvae</name>
    <dbReference type="NCBI Taxonomy" id="627669"/>
    <lineage>
        <taxon>Bacteria</taxon>
        <taxon>Pseudomonadati</taxon>
        <taxon>Pseudomonadota</taxon>
        <taxon>Betaproteobacteria</taxon>
        <taxon>Burkholderiales</taxon>
        <taxon>Burkholderiaceae</taxon>
        <taxon>Paraburkholderia</taxon>
    </lineage>
</organism>
<evidence type="ECO:0000313" key="2">
    <source>
        <dbReference type="EMBL" id="CAB3769679.1"/>
    </source>
</evidence>
<evidence type="ECO:0000313" key="3">
    <source>
        <dbReference type="Proteomes" id="UP000494363"/>
    </source>
</evidence>
<dbReference type="RefSeq" id="WP_217478037.1">
    <property type="nucleotide sequence ID" value="NZ_CADIKH010000042.1"/>
</dbReference>